<protein>
    <submittedName>
        <fullName evidence="3">Uncharacterized protein</fullName>
    </submittedName>
</protein>
<name>A0A915KF92_ROMCU</name>
<dbReference type="Proteomes" id="UP000887565">
    <property type="component" value="Unplaced"/>
</dbReference>
<proteinExistence type="predicted"/>
<dbReference type="WBParaSite" id="nRc.2.0.1.t37045-RA">
    <property type="protein sequence ID" value="nRc.2.0.1.t37045-RA"/>
    <property type="gene ID" value="nRc.2.0.1.g37045"/>
</dbReference>
<evidence type="ECO:0000256" key="1">
    <source>
        <dbReference type="SAM" id="MobiDB-lite"/>
    </source>
</evidence>
<feature type="region of interest" description="Disordered" evidence="1">
    <location>
        <begin position="1"/>
        <end position="23"/>
    </location>
</feature>
<feature type="compositionally biased region" description="Polar residues" evidence="1">
    <location>
        <begin position="1"/>
        <end position="19"/>
    </location>
</feature>
<accession>A0A915KF92</accession>
<feature type="compositionally biased region" description="Low complexity" evidence="1">
    <location>
        <begin position="242"/>
        <end position="258"/>
    </location>
</feature>
<reference evidence="3" key="1">
    <citation type="submission" date="2022-11" db="UniProtKB">
        <authorList>
            <consortium name="WormBaseParasite"/>
        </authorList>
    </citation>
    <scope>IDENTIFICATION</scope>
</reference>
<feature type="region of interest" description="Disordered" evidence="1">
    <location>
        <begin position="237"/>
        <end position="258"/>
    </location>
</feature>
<organism evidence="2 3">
    <name type="scientific">Romanomermis culicivorax</name>
    <name type="common">Nematode worm</name>
    <dbReference type="NCBI Taxonomy" id="13658"/>
    <lineage>
        <taxon>Eukaryota</taxon>
        <taxon>Metazoa</taxon>
        <taxon>Ecdysozoa</taxon>
        <taxon>Nematoda</taxon>
        <taxon>Enoplea</taxon>
        <taxon>Dorylaimia</taxon>
        <taxon>Mermithida</taxon>
        <taxon>Mermithoidea</taxon>
        <taxon>Mermithidae</taxon>
        <taxon>Romanomermis</taxon>
    </lineage>
</organism>
<dbReference type="AlphaFoldDB" id="A0A915KF92"/>
<keyword evidence="2" id="KW-1185">Reference proteome</keyword>
<evidence type="ECO:0000313" key="3">
    <source>
        <dbReference type="WBParaSite" id="nRc.2.0.1.t37045-RA"/>
    </source>
</evidence>
<evidence type="ECO:0000313" key="2">
    <source>
        <dbReference type="Proteomes" id="UP000887565"/>
    </source>
</evidence>
<sequence length="341" mass="38130">MVRVGSKQTVMSDATTINENADEDESLSTLSDIKSRSRVFAGSRRRDYNLKSRASADEIQIDWPKIMNRVADAERRWSVIDVPTQTGETGMIGGASTAGTLPSFNTVHSGRKATGAEITARTAAKLQHHLNKSTSTADNYCRLIRMIRNTKPPPPIMGPESIQQKRQYDVSVPCLIPEPQIIKIKTEQMFRSFENQQQIFYDYHNNGAKRAYQPASHSSPCRQSGVDVHVQGQMVHHRRQISSSATTSTTAATTSTTAAVSSSTMYVQRDPKIPILVDDFKSLLQEIGCRIDHCRTMIVKPPSPPQPPAPLAQSRVLLRRQSEMKFFERRDSTRNFNGDKL</sequence>